<evidence type="ECO:0000313" key="1">
    <source>
        <dbReference type="EMBL" id="SNR99074.1"/>
    </source>
</evidence>
<keyword evidence="2" id="KW-1185">Reference proteome</keyword>
<name>A0A239AVM0_9ACTN</name>
<sequence>MMWSMGRRNHNWDPSLSVREKDGSLTSCCRNCGMIERHGYYSRDGRVYGVKQWRAPDGRLLAIRPVVVDRLASKAASPIEDAFPGATVSGMPECPKSRDAWVSS</sequence>
<reference evidence="1 2" key="1">
    <citation type="submission" date="2017-06" db="EMBL/GenBank/DDBJ databases">
        <authorList>
            <person name="Kim H.J."/>
            <person name="Triplett B.A."/>
        </authorList>
    </citation>
    <scope>NUCLEOTIDE SEQUENCE [LARGE SCALE GENOMIC DNA]</scope>
    <source>
        <strain evidence="1 2">DSM 44272</strain>
    </source>
</reference>
<dbReference type="Proteomes" id="UP000198403">
    <property type="component" value="Unassembled WGS sequence"/>
</dbReference>
<proteinExistence type="predicted"/>
<protein>
    <submittedName>
        <fullName evidence="1">Uncharacterized protein</fullName>
    </submittedName>
</protein>
<accession>A0A239AVM0</accession>
<organism evidence="1 2">
    <name type="scientific">Blastococcus mobilis</name>
    <dbReference type="NCBI Taxonomy" id="1938746"/>
    <lineage>
        <taxon>Bacteria</taxon>
        <taxon>Bacillati</taxon>
        <taxon>Actinomycetota</taxon>
        <taxon>Actinomycetes</taxon>
        <taxon>Geodermatophilales</taxon>
        <taxon>Geodermatophilaceae</taxon>
        <taxon>Blastococcus</taxon>
    </lineage>
</organism>
<evidence type="ECO:0000313" key="2">
    <source>
        <dbReference type="Proteomes" id="UP000198403"/>
    </source>
</evidence>
<gene>
    <name evidence="1" type="ORF">SAMN06272737_1582</name>
</gene>
<dbReference type="EMBL" id="FZNO01000058">
    <property type="protein sequence ID" value="SNR99074.1"/>
    <property type="molecule type" value="Genomic_DNA"/>
</dbReference>
<dbReference type="AlphaFoldDB" id="A0A239AVM0"/>